<keyword evidence="3" id="KW-0805">Transcription regulation</keyword>
<dbReference type="PANTHER" id="PTHR13114">
    <property type="entry name" value="MEDIATOR OF RNA POLYMERASE II TRANSCRIPTION SUBUNIT 17"/>
    <property type="match status" value="1"/>
</dbReference>
<dbReference type="Gramene" id="EFJ07017">
    <property type="protein sequence ID" value="EFJ07017"/>
    <property type="gene ID" value="SELMODRAFT_430185"/>
</dbReference>
<dbReference type="FunCoup" id="D8T8M2">
    <property type="interactions" value="1837"/>
</dbReference>
<protein>
    <submittedName>
        <fullName evidence="7">Uncharacterized protein</fullName>
    </submittedName>
</protein>
<feature type="region of interest" description="Disordered" evidence="6">
    <location>
        <begin position="242"/>
        <end position="265"/>
    </location>
</feature>
<dbReference type="InterPro" id="IPR019313">
    <property type="entry name" value="Mediator_Med17"/>
</dbReference>
<dbReference type="KEGG" id="smo:SELMODRAFT_430185"/>
<keyword evidence="8" id="KW-1185">Reference proteome</keyword>
<dbReference type="HOGENOM" id="CLU_395581_0_0_1"/>
<comment type="similarity">
    <text evidence="2">Belongs to the Mediator complex subunit 17 family.</text>
</comment>
<accession>D8T8M2</accession>
<keyword evidence="5" id="KW-0539">Nucleus</keyword>
<sequence length="738" mass="82266">MAKVTLDSLPLKRVLALEESGIELYPPESSQDEKPLSLLQSLDFERPDEKEAKKSKSGKDGASQWPWQGLIEHFHQAREELMTLLDFIAHVESNEALTVTHMMKPKPLPNEAGADLALRTASKSRSYKEIASYLKRNAKSLERQVERESVFYGALMRLQRNWKIKRQRGVSAGPGGKAGFLIDLSFPLSVDPSLISSSRTAAWTLIKVNQDANGLLSVQIPAGKTITTLQVYLSRELEEYTSKQQLEQPPRRRDNRDPDEGTSSANHRLRNIQLSIFDELIFECLCRDVLQPSSATSLHEIGESSLDIGAGPSIASFFRLVEDDAAKDATLKEVDVKRLPLAGSLRIYLQQGFYSMLLASIVQRSAPGPRAGTGKEEPANLLKNFSVLARHRSAGDKIVSLLDTLVLQVPQLWFRSHPTWRPFVSAWDVYFDIPEAIMNGGQMKHLEWNVLVRETSATFQCTLVLRQEILSIEGLDGCMPLGASGQESTGMKSCVCSVSELPFFLLTQIAGKVIGWLEEEAVLLGPRVKRDFLSIVFNIQNNGLVSLVAAPSGYCINWWLRFYSFGSDDTAAASGASAPASERFLGPLPLETLRAALVLALSSAREDAKLVKGRGNLTSTVISSRHSCCCVVQLPTRTNLDLCFDRGVGDTDMAILPWSVRFSNLDKSDRCPLDSCVRAKCRWWVRKGMTLPDTESQRGRKGEQKLWEGKQKCKCRDWAFWAEEEKEQETGGHQHQQQ</sequence>
<evidence type="ECO:0000313" key="8">
    <source>
        <dbReference type="Proteomes" id="UP000001514"/>
    </source>
</evidence>
<dbReference type="GO" id="GO:0016592">
    <property type="term" value="C:mediator complex"/>
    <property type="evidence" value="ECO:0000318"/>
    <property type="project" value="GO_Central"/>
</dbReference>
<gene>
    <name evidence="7" type="ORF">SELMODRAFT_430185</name>
</gene>
<keyword evidence="4" id="KW-0804">Transcription</keyword>
<dbReference type="Proteomes" id="UP000001514">
    <property type="component" value="Unassembled WGS sequence"/>
</dbReference>
<dbReference type="PANTHER" id="PTHR13114:SF7">
    <property type="entry name" value="MEDIATOR OF RNA POLYMERASE II TRANSCRIPTION SUBUNIT 17"/>
    <property type="match status" value="1"/>
</dbReference>
<dbReference type="GO" id="GO:0006357">
    <property type="term" value="P:regulation of transcription by RNA polymerase II"/>
    <property type="evidence" value="ECO:0000318"/>
    <property type="project" value="GO_Central"/>
</dbReference>
<proteinExistence type="inferred from homology"/>
<evidence type="ECO:0000256" key="1">
    <source>
        <dbReference type="ARBA" id="ARBA00004123"/>
    </source>
</evidence>
<feature type="compositionally biased region" description="Basic and acidic residues" evidence="6">
    <location>
        <begin position="249"/>
        <end position="259"/>
    </location>
</feature>
<reference evidence="7 8" key="1">
    <citation type="journal article" date="2011" name="Science">
        <title>The Selaginella genome identifies genetic changes associated with the evolution of vascular plants.</title>
        <authorList>
            <person name="Banks J.A."/>
            <person name="Nishiyama T."/>
            <person name="Hasebe M."/>
            <person name="Bowman J.L."/>
            <person name="Gribskov M."/>
            <person name="dePamphilis C."/>
            <person name="Albert V.A."/>
            <person name="Aono N."/>
            <person name="Aoyama T."/>
            <person name="Ambrose B.A."/>
            <person name="Ashton N.W."/>
            <person name="Axtell M.J."/>
            <person name="Barker E."/>
            <person name="Barker M.S."/>
            <person name="Bennetzen J.L."/>
            <person name="Bonawitz N.D."/>
            <person name="Chapple C."/>
            <person name="Cheng C."/>
            <person name="Correa L.G."/>
            <person name="Dacre M."/>
            <person name="DeBarry J."/>
            <person name="Dreyer I."/>
            <person name="Elias M."/>
            <person name="Engstrom E.M."/>
            <person name="Estelle M."/>
            <person name="Feng L."/>
            <person name="Finet C."/>
            <person name="Floyd S.K."/>
            <person name="Frommer W.B."/>
            <person name="Fujita T."/>
            <person name="Gramzow L."/>
            <person name="Gutensohn M."/>
            <person name="Harholt J."/>
            <person name="Hattori M."/>
            <person name="Heyl A."/>
            <person name="Hirai T."/>
            <person name="Hiwatashi Y."/>
            <person name="Ishikawa M."/>
            <person name="Iwata M."/>
            <person name="Karol K.G."/>
            <person name="Koehler B."/>
            <person name="Kolukisaoglu U."/>
            <person name="Kubo M."/>
            <person name="Kurata T."/>
            <person name="Lalonde S."/>
            <person name="Li K."/>
            <person name="Li Y."/>
            <person name="Litt A."/>
            <person name="Lyons E."/>
            <person name="Manning G."/>
            <person name="Maruyama T."/>
            <person name="Michael T.P."/>
            <person name="Mikami K."/>
            <person name="Miyazaki S."/>
            <person name="Morinaga S."/>
            <person name="Murata T."/>
            <person name="Mueller-Roeber B."/>
            <person name="Nelson D.R."/>
            <person name="Obara M."/>
            <person name="Oguri Y."/>
            <person name="Olmstead R.G."/>
            <person name="Onodera N."/>
            <person name="Petersen B.L."/>
            <person name="Pils B."/>
            <person name="Prigge M."/>
            <person name="Rensing S.A."/>
            <person name="Riano-Pachon D.M."/>
            <person name="Roberts A.W."/>
            <person name="Sato Y."/>
            <person name="Scheller H.V."/>
            <person name="Schulz B."/>
            <person name="Schulz C."/>
            <person name="Shakirov E.V."/>
            <person name="Shibagaki N."/>
            <person name="Shinohara N."/>
            <person name="Shippen D.E."/>
            <person name="Soerensen I."/>
            <person name="Sotooka R."/>
            <person name="Sugimoto N."/>
            <person name="Sugita M."/>
            <person name="Sumikawa N."/>
            <person name="Tanurdzic M."/>
            <person name="Theissen G."/>
            <person name="Ulvskov P."/>
            <person name="Wakazuki S."/>
            <person name="Weng J.K."/>
            <person name="Willats W.W."/>
            <person name="Wipf D."/>
            <person name="Wolf P.G."/>
            <person name="Yang L."/>
            <person name="Zimmer A.D."/>
            <person name="Zhu Q."/>
            <person name="Mitros T."/>
            <person name="Hellsten U."/>
            <person name="Loque D."/>
            <person name="Otillar R."/>
            <person name="Salamov A."/>
            <person name="Schmutz J."/>
            <person name="Shapiro H."/>
            <person name="Lindquist E."/>
            <person name="Lucas S."/>
            <person name="Rokhsar D."/>
            <person name="Grigoriev I.V."/>
        </authorList>
    </citation>
    <scope>NUCLEOTIDE SEQUENCE [LARGE SCALE GENOMIC DNA]</scope>
</reference>
<feature type="compositionally biased region" description="Basic and acidic residues" evidence="6">
    <location>
        <begin position="43"/>
        <end position="59"/>
    </location>
</feature>
<dbReference type="eggNOG" id="ENOG502QT7Z">
    <property type="taxonomic scope" value="Eukaryota"/>
</dbReference>
<feature type="region of interest" description="Disordered" evidence="6">
    <location>
        <begin position="23"/>
        <end position="64"/>
    </location>
</feature>
<name>D8T8M2_SELML</name>
<dbReference type="GO" id="GO:0070847">
    <property type="term" value="C:core mediator complex"/>
    <property type="evidence" value="ECO:0000318"/>
    <property type="project" value="GO_Central"/>
</dbReference>
<evidence type="ECO:0000256" key="2">
    <source>
        <dbReference type="ARBA" id="ARBA00005635"/>
    </source>
</evidence>
<evidence type="ECO:0000256" key="3">
    <source>
        <dbReference type="ARBA" id="ARBA00023015"/>
    </source>
</evidence>
<dbReference type="EMBL" id="GL377690">
    <property type="protein sequence ID" value="EFJ07017.1"/>
    <property type="molecule type" value="Genomic_DNA"/>
</dbReference>
<dbReference type="STRING" id="88036.D8T8M2"/>
<evidence type="ECO:0000256" key="5">
    <source>
        <dbReference type="ARBA" id="ARBA00023242"/>
    </source>
</evidence>
<comment type="subcellular location">
    <subcellularLocation>
        <location evidence="1">Nucleus</location>
    </subcellularLocation>
</comment>
<evidence type="ECO:0000256" key="4">
    <source>
        <dbReference type="ARBA" id="ARBA00023163"/>
    </source>
</evidence>
<dbReference type="AlphaFoldDB" id="D8T8M2"/>
<organism evidence="8">
    <name type="scientific">Selaginella moellendorffii</name>
    <name type="common">Spikemoss</name>
    <dbReference type="NCBI Taxonomy" id="88036"/>
    <lineage>
        <taxon>Eukaryota</taxon>
        <taxon>Viridiplantae</taxon>
        <taxon>Streptophyta</taxon>
        <taxon>Embryophyta</taxon>
        <taxon>Tracheophyta</taxon>
        <taxon>Lycopodiopsida</taxon>
        <taxon>Selaginellales</taxon>
        <taxon>Selaginellaceae</taxon>
        <taxon>Selaginella</taxon>
    </lineage>
</organism>
<dbReference type="GO" id="GO:0003712">
    <property type="term" value="F:transcription coregulator activity"/>
    <property type="evidence" value="ECO:0000318"/>
    <property type="project" value="GO_Central"/>
</dbReference>
<dbReference type="InParanoid" id="D8T8M2"/>
<dbReference type="OMA" id="WWLVMDD"/>
<evidence type="ECO:0000313" key="7">
    <source>
        <dbReference type="EMBL" id="EFJ07017.1"/>
    </source>
</evidence>
<evidence type="ECO:0000256" key="6">
    <source>
        <dbReference type="SAM" id="MobiDB-lite"/>
    </source>
</evidence>